<dbReference type="Proteomes" id="UP000280296">
    <property type="component" value="Unassembled WGS sequence"/>
</dbReference>
<dbReference type="EMBL" id="RYZH01000023">
    <property type="protein sequence ID" value="RUL87315.1"/>
    <property type="molecule type" value="Genomic_DNA"/>
</dbReference>
<evidence type="ECO:0000313" key="2">
    <source>
        <dbReference type="EMBL" id="RUL87315.1"/>
    </source>
</evidence>
<dbReference type="RefSeq" id="WP_126725837.1">
    <property type="nucleotide sequence ID" value="NZ_RYZH01000023.1"/>
</dbReference>
<organism evidence="2 3">
    <name type="scientific">Tautonia sociabilis</name>
    <dbReference type="NCBI Taxonomy" id="2080755"/>
    <lineage>
        <taxon>Bacteria</taxon>
        <taxon>Pseudomonadati</taxon>
        <taxon>Planctomycetota</taxon>
        <taxon>Planctomycetia</taxon>
        <taxon>Isosphaerales</taxon>
        <taxon>Isosphaeraceae</taxon>
        <taxon>Tautonia</taxon>
    </lineage>
</organism>
<evidence type="ECO:0000313" key="3">
    <source>
        <dbReference type="Proteomes" id="UP000280296"/>
    </source>
</evidence>
<dbReference type="OrthoDB" id="279226at2"/>
<reference evidence="2 3" key="1">
    <citation type="submission" date="2018-12" db="EMBL/GenBank/DDBJ databases">
        <authorList>
            <person name="Toschakov S.V."/>
        </authorList>
    </citation>
    <scope>NUCLEOTIDE SEQUENCE [LARGE SCALE GENOMIC DNA]</scope>
    <source>
        <strain evidence="2 3">GM2012</strain>
    </source>
</reference>
<comment type="caution">
    <text evidence="2">The sequence shown here is derived from an EMBL/GenBank/DDBJ whole genome shotgun (WGS) entry which is preliminary data.</text>
</comment>
<dbReference type="AlphaFoldDB" id="A0A432MJF5"/>
<feature type="compositionally biased region" description="Basic and acidic residues" evidence="1">
    <location>
        <begin position="23"/>
        <end position="33"/>
    </location>
</feature>
<keyword evidence="3" id="KW-1185">Reference proteome</keyword>
<proteinExistence type="predicted"/>
<sequence>MTVPTVCPHCGRGLLTDPGSDPPRTDRDSHEEPTAAPPAEPATGGPEQAEQGDSGPSRSDSIALGHGTEEPIALPFHIDLGAGPPSSLSGRRPAEADPAARDPRSKENEEEDDDGLEGRRSAWPVALLASYASAMTLACGWLWWSGHRGRAEGGRPDLSWSAGIDALGAEGSLGADAGQRDGESIVVERPEPIGEGLRVALGESLEVGALELTPLDVSSGPVELSRTRVDGKPERRREPGEALRLRLRLRNTSDEVVFAPLDEAFVREPDRRLPETFIEDRSGTRLYAFRLPVASEWGIVGQEFRALRPGESLETIVVSDSTGCNHLKGPLTWRIRVRTAPEETAVVGVAFGAEEIGGRREAGGTSTETSGGE</sequence>
<feature type="region of interest" description="Disordered" evidence="1">
    <location>
        <begin position="1"/>
        <end position="118"/>
    </location>
</feature>
<gene>
    <name evidence="2" type="ORF">TsocGM_13140</name>
</gene>
<accession>A0A432MJF5</accession>
<reference evidence="2 3" key="2">
    <citation type="submission" date="2019-01" db="EMBL/GenBank/DDBJ databases">
        <title>Tautonia sociabilis, a novel thermotolerant planctomycete of Isosphaeraceae family, isolated from a 4000 m deep subterranean habitat.</title>
        <authorList>
            <person name="Kovaleva O.L."/>
            <person name="Elcheninov A.G."/>
            <person name="Van Heerden E."/>
            <person name="Toshchakov S.V."/>
            <person name="Novikov A."/>
            <person name="Bonch-Osmolovskaya E.A."/>
            <person name="Kublanov I.V."/>
        </authorList>
    </citation>
    <scope>NUCLEOTIDE SEQUENCE [LARGE SCALE GENOMIC DNA]</scope>
    <source>
        <strain evidence="2 3">GM2012</strain>
    </source>
</reference>
<evidence type="ECO:0000256" key="1">
    <source>
        <dbReference type="SAM" id="MobiDB-lite"/>
    </source>
</evidence>
<feature type="compositionally biased region" description="Basic and acidic residues" evidence="1">
    <location>
        <begin position="92"/>
        <end position="107"/>
    </location>
</feature>
<protein>
    <submittedName>
        <fullName evidence="2">Uncharacterized protein</fullName>
    </submittedName>
</protein>
<name>A0A432MJF5_9BACT</name>